<evidence type="ECO:0000313" key="2">
    <source>
        <dbReference type="EMBL" id="KAG0686307.1"/>
    </source>
</evidence>
<keyword evidence="3" id="KW-1185">Reference proteome</keyword>
<name>A0A9P6WG49_9ASCO</name>
<reference evidence="2" key="1">
    <citation type="submission" date="2020-11" db="EMBL/GenBank/DDBJ databases">
        <title>Kefir isolates.</title>
        <authorList>
            <person name="Marcisauskas S."/>
            <person name="Kim Y."/>
            <person name="Blasche S."/>
        </authorList>
    </citation>
    <scope>NUCLEOTIDE SEQUENCE</scope>
    <source>
        <strain evidence="2">Olga-1</strain>
    </source>
</reference>
<accession>A0A9P6WG49</accession>
<feature type="region of interest" description="Disordered" evidence="1">
    <location>
        <begin position="394"/>
        <end position="424"/>
    </location>
</feature>
<feature type="non-terminal residue" evidence="2">
    <location>
        <position position="1"/>
    </location>
</feature>
<protein>
    <submittedName>
        <fullName evidence="2">Uncharacterized protein</fullName>
    </submittedName>
</protein>
<organism evidence="2 3">
    <name type="scientific">Pichia californica</name>
    <dbReference type="NCBI Taxonomy" id="460514"/>
    <lineage>
        <taxon>Eukaryota</taxon>
        <taxon>Fungi</taxon>
        <taxon>Dikarya</taxon>
        <taxon>Ascomycota</taxon>
        <taxon>Saccharomycotina</taxon>
        <taxon>Pichiomycetes</taxon>
        <taxon>Pichiales</taxon>
        <taxon>Pichiaceae</taxon>
        <taxon>Pichia</taxon>
    </lineage>
</organism>
<dbReference type="Proteomes" id="UP000697127">
    <property type="component" value="Unassembled WGS sequence"/>
</dbReference>
<evidence type="ECO:0000256" key="1">
    <source>
        <dbReference type="SAM" id="MobiDB-lite"/>
    </source>
</evidence>
<evidence type="ECO:0000313" key="3">
    <source>
        <dbReference type="Proteomes" id="UP000697127"/>
    </source>
</evidence>
<feature type="compositionally biased region" description="Acidic residues" evidence="1">
    <location>
        <begin position="394"/>
        <end position="409"/>
    </location>
</feature>
<dbReference type="AlphaFoldDB" id="A0A9P6WG49"/>
<comment type="caution">
    <text evidence="2">The sequence shown here is derived from an EMBL/GenBank/DDBJ whole genome shotgun (WGS) entry which is preliminary data.</text>
</comment>
<proteinExistence type="predicted"/>
<dbReference type="EMBL" id="PUHW01000622">
    <property type="protein sequence ID" value="KAG0686307.1"/>
    <property type="molecule type" value="Genomic_DNA"/>
</dbReference>
<sequence length="424" mass="49090">QYDTIDVIDTKSQISLDDIGKGSRFIWNSFKRSADPIPLEQFKERFLQSRKVENMKENEYAVLKFGQFKDVYPFLKSMNQVKEGWVAIAKFKNYIYRCNFVCPWKGDTLCTRSCLIIMNTLHQTIFIQYKGSHDLDYDKNNKELCYPAFRNLYLVKWKRSRCPFRDLRRRYKDIYREYVCALGVTPTASTILRWLSSVNKGNFLDSGIRTDDVHDYNKSSEIMLIPDIIMEYIKYTGLQGFIYSSKKSLKEMMKADVISVDATFNMLEDSEVKFITVSFKKELPDGSNPGVFLGCIATLRGGESSRNYTHFFLNLRALILKVFGPGAKSNAKTILTDESQAELTGISRAFDGSVTVRNCVWHKRLTFERNLDVKDVTFAVKALYATTEIECDLNSDETDDSDDQIEEGSDFERDRDLERMNYSS</sequence>
<feature type="compositionally biased region" description="Basic and acidic residues" evidence="1">
    <location>
        <begin position="410"/>
        <end position="424"/>
    </location>
</feature>
<gene>
    <name evidence="2" type="ORF">C6P40_004530</name>
</gene>